<feature type="transmembrane region" description="Helical" evidence="6">
    <location>
        <begin position="103"/>
        <end position="127"/>
    </location>
</feature>
<gene>
    <name evidence="7" type="ORF">HNP71_002434</name>
</gene>
<dbReference type="RefSeq" id="WP_183267176.1">
    <property type="nucleotide sequence ID" value="NZ_JACHFJ010000012.1"/>
</dbReference>
<evidence type="ECO:0000256" key="4">
    <source>
        <dbReference type="ARBA" id="ARBA00022989"/>
    </source>
</evidence>
<evidence type="ECO:0000313" key="7">
    <source>
        <dbReference type="EMBL" id="MBB5374164.1"/>
    </source>
</evidence>
<evidence type="ECO:0000256" key="3">
    <source>
        <dbReference type="ARBA" id="ARBA00022692"/>
    </source>
</evidence>
<dbReference type="Pfam" id="PF09678">
    <property type="entry name" value="Caa3_CtaG"/>
    <property type="match status" value="1"/>
</dbReference>
<sequence length="305" mass="33814">MGEFLLLLLALAVGGACRAFPAHLPYLFPFVFNAPVFLGCWLTLLWYWRGMGRIAPERRPGRVRQGFFLAGLAGIYFVLQTHFEYVSQHMFFLNRVQAVTLGMAAPFGIAIGWMGEVLALGAPGWVVRAARASWVRLRWLSHPVPATLIFLASTDLWLIPKVHFVAMLNPPLYAVMNISCLLGGLLFWLMVLDPRPNPPARFGYLVRAATGFLVMFPQVAVSAYIALATVDLYPFYTLCGRLFPAISATYDQMLGGLIQWIPPGMMNTAALVIGLNSLRLAEAEADKHFVPPPGAKVYEAKWTGR</sequence>
<keyword evidence="2" id="KW-1003">Cell membrane</keyword>
<dbReference type="GO" id="GO:0005886">
    <property type="term" value="C:plasma membrane"/>
    <property type="evidence" value="ECO:0007669"/>
    <property type="project" value="UniProtKB-SubCell"/>
</dbReference>
<evidence type="ECO:0000313" key="8">
    <source>
        <dbReference type="Proteomes" id="UP000553706"/>
    </source>
</evidence>
<proteinExistence type="predicted"/>
<dbReference type="EMBL" id="JACHFJ010000012">
    <property type="protein sequence ID" value="MBB5374164.1"/>
    <property type="molecule type" value="Genomic_DNA"/>
</dbReference>
<feature type="transmembrane region" description="Helical" evidence="6">
    <location>
        <begin position="171"/>
        <end position="192"/>
    </location>
</feature>
<name>A0A840VEJ2_9PROT</name>
<evidence type="ECO:0000256" key="2">
    <source>
        <dbReference type="ARBA" id="ARBA00022475"/>
    </source>
</evidence>
<evidence type="ECO:0000256" key="1">
    <source>
        <dbReference type="ARBA" id="ARBA00004651"/>
    </source>
</evidence>
<feature type="transmembrane region" description="Helical" evidence="6">
    <location>
        <begin position="139"/>
        <end position="159"/>
    </location>
</feature>
<reference evidence="7 8" key="1">
    <citation type="submission" date="2020-08" db="EMBL/GenBank/DDBJ databases">
        <title>Genomic Encyclopedia of Type Strains, Phase IV (KMG-IV): sequencing the most valuable type-strain genomes for metagenomic binning, comparative biology and taxonomic classification.</title>
        <authorList>
            <person name="Goeker M."/>
        </authorList>
    </citation>
    <scope>NUCLEOTIDE SEQUENCE [LARGE SCALE GENOMIC DNA]</scope>
    <source>
        <strain evidence="7 8">DSM 27026</strain>
    </source>
</reference>
<comment type="subcellular location">
    <subcellularLocation>
        <location evidence="1">Cell membrane</location>
        <topology evidence="1">Multi-pass membrane protein</topology>
    </subcellularLocation>
</comment>
<feature type="transmembrane region" description="Helical" evidence="6">
    <location>
        <begin position="204"/>
        <end position="227"/>
    </location>
</feature>
<keyword evidence="5 6" id="KW-0472">Membrane</keyword>
<protein>
    <submittedName>
        <fullName evidence="7">Putative membrane protein</fullName>
    </submittedName>
</protein>
<feature type="transmembrane region" description="Helical" evidence="6">
    <location>
        <begin position="67"/>
        <end position="83"/>
    </location>
</feature>
<organism evidence="7 8">
    <name type="scientific">Acidocella aromatica</name>
    <dbReference type="NCBI Taxonomy" id="1303579"/>
    <lineage>
        <taxon>Bacteria</taxon>
        <taxon>Pseudomonadati</taxon>
        <taxon>Pseudomonadota</taxon>
        <taxon>Alphaproteobacteria</taxon>
        <taxon>Acetobacterales</taxon>
        <taxon>Acidocellaceae</taxon>
        <taxon>Acidocella</taxon>
    </lineage>
</organism>
<dbReference type="Proteomes" id="UP000553706">
    <property type="component" value="Unassembled WGS sequence"/>
</dbReference>
<keyword evidence="4 6" id="KW-1133">Transmembrane helix</keyword>
<accession>A0A840VEJ2</accession>
<dbReference type="AlphaFoldDB" id="A0A840VEJ2"/>
<dbReference type="InterPro" id="IPR019108">
    <property type="entry name" value="Caa3_assmbl_CtaG-rel"/>
</dbReference>
<keyword evidence="8" id="KW-1185">Reference proteome</keyword>
<feature type="transmembrane region" description="Helical" evidence="6">
    <location>
        <begin position="29"/>
        <end position="47"/>
    </location>
</feature>
<keyword evidence="3 6" id="KW-0812">Transmembrane</keyword>
<comment type="caution">
    <text evidence="7">The sequence shown here is derived from an EMBL/GenBank/DDBJ whole genome shotgun (WGS) entry which is preliminary data.</text>
</comment>
<evidence type="ECO:0000256" key="6">
    <source>
        <dbReference type="SAM" id="Phobius"/>
    </source>
</evidence>
<evidence type="ECO:0000256" key="5">
    <source>
        <dbReference type="ARBA" id="ARBA00023136"/>
    </source>
</evidence>